<dbReference type="Proteomes" id="UP000070133">
    <property type="component" value="Unassembled WGS sequence"/>
</dbReference>
<evidence type="ECO:0000256" key="1">
    <source>
        <dbReference type="SAM" id="MobiDB-lite"/>
    </source>
</evidence>
<organism evidence="2 3">
    <name type="scientific">Pseudocercospora eumusae</name>
    <dbReference type="NCBI Taxonomy" id="321146"/>
    <lineage>
        <taxon>Eukaryota</taxon>
        <taxon>Fungi</taxon>
        <taxon>Dikarya</taxon>
        <taxon>Ascomycota</taxon>
        <taxon>Pezizomycotina</taxon>
        <taxon>Dothideomycetes</taxon>
        <taxon>Dothideomycetidae</taxon>
        <taxon>Mycosphaerellales</taxon>
        <taxon>Mycosphaerellaceae</taxon>
        <taxon>Pseudocercospora</taxon>
    </lineage>
</organism>
<reference evidence="2 3" key="1">
    <citation type="submission" date="2015-07" db="EMBL/GenBank/DDBJ databases">
        <title>Comparative genomics of the Sigatoka disease complex on banana suggests a link between parallel evolutionary changes in Pseudocercospora fijiensis and Pseudocercospora eumusae and increased virulence on the banana host.</title>
        <authorList>
            <person name="Chang T.-C."/>
            <person name="Salvucci A."/>
            <person name="Crous P.W."/>
            <person name="Stergiopoulos I."/>
        </authorList>
    </citation>
    <scope>NUCLEOTIDE SEQUENCE [LARGE SCALE GENOMIC DNA]</scope>
    <source>
        <strain evidence="2 3">CBS 114824</strain>
    </source>
</reference>
<feature type="region of interest" description="Disordered" evidence="1">
    <location>
        <begin position="83"/>
        <end position="108"/>
    </location>
</feature>
<feature type="region of interest" description="Disordered" evidence="1">
    <location>
        <begin position="155"/>
        <end position="175"/>
    </location>
</feature>
<proteinExistence type="predicted"/>
<evidence type="ECO:0000313" key="2">
    <source>
        <dbReference type="EMBL" id="KXT06939.1"/>
    </source>
</evidence>
<dbReference type="EMBL" id="LFZN01000004">
    <property type="protein sequence ID" value="KXT06939.1"/>
    <property type="molecule type" value="Genomic_DNA"/>
</dbReference>
<gene>
    <name evidence="2" type="ORF">AC578_7339</name>
</gene>
<comment type="caution">
    <text evidence="2">The sequence shown here is derived from an EMBL/GenBank/DDBJ whole genome shotgun (WGS) entry which is preliminary data.</text>
</comment>
<name>A0A139HX29_9PEZI</name>
<evidence type="ECO:0000313" key="3">
    <source>
        <dbReference type="Proteomes" id="UP000070133"/>
    </source>
</evidence>
<dbReference type="AlphaFoldDB" id="A0A139HX29"/>
<accession>A0A139HX29</accession>
<keyword evidence="3" id="KW-1185">Reference proteome</keyword>
<feature type="compositionally biased region" description="Polar residues" evidence="1">
    <location>
        <begin position="155"/>
        <end position="167"/>
    </location>
</feature>
<protein>
    <submittedName>
        <fullName evidence="2">Uncharacterized protein</fullName>
    </submittedName>
</protein>
<sequence>MVVRRRLLGDCRRKLRSALMQQFQPDSIPTSFQRELEDLKSELAKKVEHKGTTLSVTSAPPVSISQSRASTTCYLAAGRAASSPTFSMDTSTGRAIREPYSPASEPFSRLGASTANIVANPVEKPIESANEVEAAPQNDMNQSRPELVELAQSRFENADNSMPSQMSWKLLGRRQ</sequence>
<feature type="compositionally biased region" description="Polar residues" evidence="1">
    <location>
        <begin position="83"/>
        <end position="93"/>
    </location>
</feature>